<dbReference type="EMBL" id="JAYWMA010000003">
    <property type="protein sequence ID" value="MEX3528154.1"/>
    <property type="molecule type" value="Genomic_DNA"/>
</dbReference>
<evidence type="ECO:0000313" key="1">
    <source>
        <dbReference type="EMBL" id="MEX3528154.1"/>
    </source>
</evidence>
<proteinExistence type="predicted"/>
<dbReference type="InterPro" id="IPR011335">
    <property type="entry name" value="Restrct_endonuc-II-like"/>
</dbReference>
<accession>A0ABV3USF1</accession>
<evidence type="ECO:0008006" key="3">
    <source>
        <dbReference type="Google" id="ProtNLM"/>
    </source>
</evidence>
<comment type="caution">
    <text evidence="1">The sequence shown here is derived from an EMBL/GenBank/DDBJ whole genome shotgun (WGS) entry which is preliminary data.</text>
</comment>
<evidence type="ECO:0000313" key="2">
    <source>
        <dbReference type="Proteomes" id="UP001558353"/>
    </source>
</evidence>
<dbReference type="SUPFAM" id="SSF52980">
    <property type="entry name" value="Restriction endonuclease-like"/>
    <property type="match status" value="1"/>
</dbReference>
<organism evidence="1 2">
    <name type="scientific">Corynebacterium xerosis</name>
    <dbReference type="NCBI Taxonomy" id="1725"/>
    <lineage>
        <taxon>Bacteria</taxon>
        <taxon>Bacillati</taxon>
        <taxon>Actinomycetota</taxon>
        <taxon>Actinomycetes</taxon>
        <taxon>Mycobacteriales</taxon>
        <taxon>Corynebacteriaceae</taxon>
        <taxon>Corynebacterium</taxon>
    </lineage>
</organism>
<name>A0ABV3USF1_9CORY</name>
<keyword evidence="2" id="KW-1185">Reference proteome</keyword>
<protein>
    <recommendedName>
        <fullName evidence="3">DUF559 domain-containing protein</fullName>
    </recommendedName>
</protein>
<sequence length="313" mass="35171">MRTRAEIVAAHGPGAERTWRRVRHGMYVPLGAEVTAQVRALAELRARPTAVLSGAAAARAWGHPWVAADVPEIVLIGRDDGGRAAACVSEPVTIRRRRLAGRARRCELAIGAGGTATILVAGPLDATIDCVANLPEDEGLAFLDGAIRVWRIDDALRRWAGESGRDGAARMRELLQWVDWRAESRPESLLRTKLRRAGQGRWVPQLMVLVGSGKRWIDLGDHDLRIGLEYHGQGHWKDAEARRSDALRVNEFREVGWLIIEVTALDLFRDFDSLLRRIDEHRRRIEAERAADLAWRRGKAIDGMRLRLNRWLK</sequence>
<dbReference type="Proteomes" id="UP001558353">
    <property type="component" value="Unassembled WGS sequence"/>
</dbReference>
<dbReference type="RefSeq" id="WP_368522120.1">
    <property type="nucleotide sequence ID" value="NZ_JAYWMA010000003.1"/>
</dbReference>
<reference evidence="1 2" key="1">
    <citation type="journal article" date="2024" name="Fungal Genet. Biol.">
        <title>The porcine skin microbiome exhibits broad fungal antagonism.</title>
        <authorList>
            <person name="De La Cruz K.F."/>
            <person name="Townsend E.C."/>
            <person name="Alex Cheong J.Z."/>
            <person name="Salamzade R."/>
            <person name="Liu A."/>
            <person name="Sandstrom S."/>
            <person name="Davila E."/>
            <person name="Huang L."/>
            <person name="Xu K.H."/>
            <person name="Wu S.Y."/>
            <person name="Meudt J.J."/>
            <person name="Shanmuganayagam D."/>
            <person name="Gibson A.L.F."/>
            <person name="Kalan L.R."/>
        </authorList>
    </citation>
    <scope>NUCLEOTIDE SEQUENCE [LARGE SCALE GENOMIC DNA]</scope>
    <source>
        <strain evidence="1 2">LK2569</strain>
    </source>
</reference>
<gene>
    <name evidence="1" type="ORF">VVR64_03605</name>
</gene>